<evidence type="ECO:0000256" key="2">
    <source>
        <dbReference type="ARBA" id="ARBA00007998"/>
    </source>
</evidence>
<dbReference type="PANTHER" id="PTHR34975:SF2">
    <property type="entry name" value="SPORE GERMINATION PROTEIN A2"/>
    <property type="match status" value="1"/>
</dbReference>
<dbReference type="GO" id="GO:0016020">
    <property type="term" value="C:membrane"/>
    <property type="evidence" value="ECO:0007669"/>
    <property type="project" value="UniProtKB-SubCell"/>
</dbReference>
<feature type="transmembrane region" description="Helical" evidence="8">
    <location>
        <begin position="7"/>
        <end position="27"/>
    </location>
</feature>
<dbReference type="Proteomes" id="UP000307841">
    <property type="component" value="Unassembled WGS sequence"/>
</dbReference>
<dbReference type="InterPro" id="IPR004761">
    <property type="entry name" value="Spore_GerAB"/>
</dbReference>
<evidence type="ECO:0000256" key="1">
    <source>
        <dbReference type="ARBA" id="ARBA00004141"/>
    </source>
</evidence>
<feature type="transmembrane region" description="Helical" evidence="8">
    <location>
        <begin position="332"/>
        <end position="353"/>
    </location>
</feature>
<reference evidence="9 10" key="1">
    <citation type="submission" date="2019-04" db="EMBL/GenBank/DDBJ databases">
        <title>Whole genome sequencing of Brevibacillus sp. TGS2-1.</title>
        <authorList>
            <person name="Choi A."/>
        </authorList>
    </citation>
    <scope>NUCLEOTIDE SEQUENCE [LARGE SCALE GENOMIC DNA]</scope>
    <source>
        <strain evidence="9 10">TGS2-1</strain>
    </source>
</reference>
<keyword evidence="10" id="KW-1185">Reference proteome</keyword>
<name>A0A4U2YDF8_9BACL</name>
<evidence type="ECO:0000256" key="5">
    <source>
        <dbReference type="ARBA" id="ARBA00022692"/>
    </source>
</evidence>
<feature type="transmembrane region" description="Helical" evidence="8">
    <location>
        <begin position="301"/>
        <end position="320"/>
    </location>
</feature>
<dbReference type="PANTHER" id="PTHR34975">
    <property type="entry name" value="SPORE GERMINATION PROTEIN A2"/>
    <property type="match status" value="1"/>
</dbReference>
<dbReference type="NCBIfam" id="TIGR00912">
    <property type="entry name" value="2A0309"/>
    <property type="match status" value="1"/>
</dbReference>
<evidence type="ECO:0000256" key="7">
    <source>
        <dbReference type="ARBA" id="ARBA00023136"/>
    </source>
</evidence>
<dbReference type="Pfam" id="PF03845">
    <property type="entry name" value="Spore_permease"/>
    <property type="match status" value="1"/>
</dbReference>
<evidence type="ECO:0000313" key="10">
    <source>
        <dbReference type="Proteomes" id="UP000307841"/>
    </source>
</evidence>
<sequence>MKDTTLTFFQVVCMLMLTIGLMNHVIVIPILMDAAKRDAWISVILAGVFFIVWVCLLYSAVAKTRQQSVFLLLKKAYHPAISNILAAIACVYLFMMCAITMRDTVTWIHVAFSPKMPTIFIAFMLACICVCNAYLGIRSIANTAVLFLPLVIFLGFFVMSANYTHKSYILLKPFLEYGMLPVWKGVVFVGAGLIELIILLFMQQHIRSKYSLLPLLILAVILIGLTFGPVTGAIAEFGPEQSEKLRYPAYEEWRLVNIGRYIEHMDFLSIYQWFSGAFIRMSLTIFLIVDILRLKSNAKRMMVLVLLSSLLVAIAVLPFSDNVFLDMLTAHILPFMFYTMVVYSFIIIVLVNWSSRRRGMIHEEKKGD</sequence>
<dbReference type="OrthoDB" id="2381188at2"/>
<proteinExistence type="inferred from homology"/>
<keyword evidence="7 8" id="KW-0472">Membrane</keyword>
<feature type="transmembrane region" description="Helical" evidence="8">
    <location>
        <begin position="39"/>
        <end position="59"/>
    </location>
</feature>
<feature type="transmembrane region" description="Helical" evidence="8">
    <location>
        <begin position="270"/>
        <end position="289"/>
    </location>
</feature>
<dbReference type="GO" id="GO:0009847">
    <property type="term" value="P:spore germination"/>
    <property type="evidence" value="ECO:0007669"/>
    <property type="project" value="InterPro"/>
</dbReference>
<feature type="transmembrane region" description="Helical" evidence="8">
    <location>
        <begin position="183"/>
        <end position="201"/>
    </location>
</feature>
<comment type="similarity">
    <text evidence="2">Belongs to the amino acid-polyamine-organocation (APC) superfamily. Spore germination protein (SGP) (TC 2.A.3.9) family.</text>
</comment>
<evidence type="ECO:0000256" key="6">
    <source>
        <dbReference type="ARBA" id="ARBA00022989"/>
    </source>
</evidence>
<feature type="transmembrane region" description="Helical" evidence="8">
    <location>
        <begin position="116"/>
        <end position="137"/>
    </location>
</feature>
<comment type="caution">
    <text evidence="9">The sequence shown here is derived from an EMBL/GenBank/DDBJ whole genome shotgun (WGS) entry which is preliminary data.</text>
</comment>
<feature type="transmembrane region" description="Helical" evidence="8">
    <location>
        <begin position="144"/>
        <end position="163"/>
    </location>
</feature>
<dbReference type="RefSeq" id="WP_137032521.1">
    <property type="nucleotide sequence ID" value="NZ_SZNK01000001.1"/>
</dbReference>
<dbReference type="EMBL" id="SZNK01000001">
    <property type="protein sequence ID" value="TKI58839.1"/>
    <property type="molecule type" value="Genomic_DNA"/>
</dbReference>
<keyword evidence="3" id="KW-0813">Transport</keyword>
<accession>A0A4U2YDF8</accession>
<keyword evidence="6 8" id="KW-1133">Transmembrane helix</keyword>
<protein>
    <submittedName>
        <fullName evidence="9">Spore gernimation protein</fullName>
    </submittedName>
</protein>
<evidence type="ECO:0000256" key="3">
    <source>
        <dbReference type="ARBA" id="ARBA00022448"/>
    </source>
</evidence>
<keyword evidence="4" id="KW-0309">Germination</keyword>
<feature type="transmembrane region" description="Helical" evidence="8">
    <location>
        <begin position="80"/>
        <end position="101"/>
    </location>
</feature>
<evidence type="ECO:0000256" key="8">
    <source>
        <dbReference type="SAM" id="Phobius"/>
    </source>
</evidence>
<keyword evidence="5 8" id="KW-0812">Transmembrane</keyword>
<evidence type="ECO:0000256" key="4">
    <source>
        <dbReference type="ARBA" id="ARBA00022544"/>
    </source>
</evidence>
<gene>
    <name evidence="9" type="ORF">E8L90_27500</name>
</gene>
<comment type="subcellular location">
    <subcellularLocation>
        <location evidence="1">Membrane</location>
        <topology evidence="1">Multi-pass membrane protein</topology>
    </subcellularLocation>
</comment>
<feature type="transmembrane region" description="Helical" evidence="8">
    <location>
        <begin position="213"/>
        <end position="235"/>
    </location>
</feature>
<dbReference type="AlphaFoldDB" id="A0A4U2YDF8"/>
<evidence type="ECO:0000313" key="9">
    <source>
        <dbReference type="EMBL" id="TKI58839.1"/>
    </source>
</evidence>
<organism evidence="9 10">
    <name type="scientific">Brevibacillus antibioticus</name>
    <dbReference type="NCBI Taxonomy" id="2570228"/>
    <lineage>
        <taxon>Bacteria</taxon>
        <taxon>Bacillati</taxon>
        <taxon>Bacillota</taxon>
        <taxon>Bacilli</taxon>
        <taxon>Bacillales</taxon>
        <taxon>Paenibacillaceae</taxon>
        <taxon>Brevibacillus</taxon>
    </lineage>
</organism>